<evidence type="ECO:0000313" key="2">
    <source>
        <dbReference type="EMBL" id="WFD21754.1"/>
    </source>
</evidence>
<feature type="compositionally biased region" description="Basic and acidic residues" evidence="1">
    <location>
        <begin position="126"/>
        <end position="136"/>
    </location>
</feature>
<dbReference type="AlphaFoldDB" id="A0AAF0EB13"/>
<sequence length="154" mass="16578">MTSELDNIFASLPTDPARKRKRTTTDTTTKGTESAPPAKRSGASSSDVHKDTQSTTRPRASTSASDSQSASSHTTKQASTTQAKADAPLRRVPVVVHDTSASARTAPPAQARSRPTNDEDATFADSRGRDRKRTEEGFRIFTEKELRLNEGGGF</sequence>
<proteinExistence type="predicted"/>
<protein>
    <submittedName>
        <fullName evidence="2">Uncharacterized protein</fullName>
    </submittedName>
</protein>
<dbReference type="InterPro" id="IPR013885">
    <property type="entry name" value="DUF1764_euk"/>
</dbReference>
<feature type="region of interest" description="Disordered" evidence="1">
    <location>
        <begin position="1"/>
        <end position="136"/>
    </location>
</feature>
<dbReference type="Pfam" id="PF08576">
    <property type="entry name" value="DUF1764"/>
    <property type="match status" value="1"/>
</dbReference>
<organism evidence="2 3">
    <name type="scientific">Malassezia equina</name>
    <dbReference type="NCBI Taxonomy" id="1381935"/>
    <lineage>
        <taxon>Eukaryota</taxon>
        <taxon>Fungi</taxon>
        <taxon>Dikarya</taxon>
        <taxon>Basidiomycota</taxon>
        <taxon>Ustilaginomycotina</taxon>
        <taxon>Malasseziomycetes</taxon>
        <taxon>Malasseziales</taxon>
        <taxon>Malasseziaceae</taxon>
        <taxon>Malassezia</taxon>
    </lineage>
</organism>
<evidence type="ECO:0000256" key="1">
    <source>
        <dbReference type="SAM" id="MobiDB-lite"/>
    </source>
</evidence>
<dbReference type="Proteomes" id="UP001214415">
    <property type="component" value="Chromosome 1"/>
</dbReference>
<gene>
    <name evidence="2" type="ORF">MEQU1_000410</name>
</gene>
<dbReference type="EMBL" id="CP119900">
    <property type="protein sequence ID" value="WFD21754.1"/>
    <property type="molecule type" value="Genomic_DNA"/>
</dbReference>
<evidence type="ECO:0000313" key="3">
    <source>
        <dbReference type="Proteomes" id="UP001214415"/>
    </source>
</evidence>
<feature type="compositionally biased region" description="Low complexity" evidence="1">
    <location>
        <begin position="53"/>
        <end position="85"/>
    </location>
</feature>
<reference evidence="2" key="1">
    <citation type="submission" date="2023-03" db="EMBL/GenBank/DDBJ databases">
        <title>Mating type loci evolution in Malassezia.</title>
        <authorList>
            <person name="Coelho M.A."/>
        </authorList>
    </citation>
    <scope>NUCLEOTIDE SEQUENCE</scope>
    <source>
        <strain evidence="2">CBS 12830</strain>
    </source>
</reference>
<accession>A0AAF0EB13</accession>
<keyword evidence="3" id="KW-1185">Reference proteome</keyword>
<name>A0AAF0EB13_9BASI</name>